<comment type="caution">
    <text evidence="2">The sequence shown here is derived from an EMBL/GenBank/DDBJ whole genome shotgun (WGS) entry which is preliminary data.</text>
</comment>
<organism evidence="2 3">
    <name type="scientific">Lactococcus lactis</name>
    <dbReference type="NCBI Taxonomy" id="1358"/>
    <lineage>
        <taxon>Bacteria</taxon>
        <taxon>Bacillati</taxon>
        <taxon>Bacillota</taxon>
        <taxon>Bacilli</taxon>
        <taxon>Lactobacillales</taxon>
        <taxon>Streptococcaceae</taxon>
        <taxon>Lactococcus</taxon>
    </lineage>
</organism>
<name>A0AB35KEE2_9LACT</name>
<dbReference type="EMBL" id="JAOWLO010000011">
    <property type="protein sequence ID" value="MDG5049807.1"/>
    <property type="molecule type" value="Genomic_DNA"/>
</dbReference>
<evidence type="ECO:0000256" key="1">
    <source>
        <dbReference type="SAM" id="Phobius"/>
    </source>
</evidence>
<keyword evidence="1" id="KW-0812">Transmembrane</keyword>
<dbReference type="AlphaFoldDB" id="A0AB35KEE2"/>
<dbReference type="RefSeq" id="WP_058204278.1">
    <property type="nucleotide sequence ID" value="NZ_JAOWLO010000011.1"/>
</dbReference>
<feature type="transmembrane region" description="Helical" evidence="1">
    <location>
        <begin position="12"/>
        <end position="31"/>
    </location>
</feature>
<proteinExistence type="predicted"/>
<dbReference type="Proteomes" id="UP001152820">
    <property type="component" value="Unassembled WGS sequence"/>
</dbReference>
<gene>
    <name evidence="2" type="ORF">OGZ38_11745</name>
</gene>
<reference evidence="2" key="2">
    <citation type="journal article" date="2023" name="Food Microbiol.">
        <title>Evaluation of the fermentation potential of lactic acid bacteria isolated from herbs, fruits and vegetables as starter cultures in nut-based milk alternatives.</title>
        <authorList>
            <person name="Huang W."/>
            <person name="Dong A."/>
            <person name="Pham H.T."/>
            <person name="Zhou C."/>
            <person name="Huo Z."/>
            <person name="Watjen A.P."/>
            <person name="Prakash S."/>
            <person name="Bang-Berthelsen C.H."/>
            <person name="Turner M.S."/>
        </authorList>
    </citation>
    <scope>NUCLEOTIDE SEQUENCE</scope>
    <source>
        <strain evidence="2">593</strain>
    </source>
</reference>
<keyword evidence="1" id="KW-0472">Membrane</keyword>
<accession>A0AB35KEE2</accession>
<evidence type="ECO:0000313" key="3">
    <source>
        <dbReference type="Proteomes" id="UP001152820"/>
    </source>
</evidence>
<evidence type="ECO:0000313" key="2">
    <source>
        <dbReference type="EMBL" id="MDG5049807.1"/>
    </source>
</evidence>
<feature type="transmembrane region" description="Helical" evidence="1">
    <location>
        <begin position="37"/>
        <end position="63"/>
    </location>
</feature>
<sequence length="79" mass="8467">MISTQVEIGKWAFTNAILFTLFAIAQAIPILNVAVDAISLTLTTLWGGGIGGEDIILLVSYVINFINYQNGVSSCFNSL</sequence>
<reference evidence="2" key="1">
    <citation type="submission" date="2022-10" db="EMBL/GenBank/DDBJ databases">
        <authorList>
            <person name="Turner M.S."/>
            <person name="Huang W."/>
        </authorList>
    </citation>
    <scope>NUCLEOTIDE SEQUENCE</scope>
    <source>
        <strain evidence="2">593</strain>
    </source>
</reference>
<protein>
    <submittedName>
        <fullName evidence="2">Uncharacterized protein</fullName>
    </submittedName>
</protein>
<keyword evidence="1" id="KW-1133">Transmembrane helix</keyword>